<dbReference type="NCBIfam" id="TIGR01981">
    <property type="entry name" value="sufD"/>
    <property type="match status" value="1"/>
</dbReference>
<accession>A0ABV1WMY9</accession>
<sequence>MAEAQNTPVGSTTAGAIAVAAESTVATRMSAPPSFDVADFPVPHGREEEWRFTPLERLRGLHDGTAVATGDSLKVAVEAPEGVTVELVGRDDPRLGRAGTPVDRVAAQAYSAFEQAGVVTVPKETVLTEPIRISVHGQGGVAFGHQVIELGAFAEAVVVIDHTGDVVTAANVEYVLGDGAKLTVVSVQDWDDKAVHVAQHNALVGRDASFKSVVVTFGGDVVRLHPRVSYAGTGGEAELYGLYFTDAGQHQEHRLLVDHNTPHCKSNVAYKGALQGEDAHAVWIGDVLIEAKAEGTDTYEMNRNLVLTDGARVDSVPNLEIETGEIVGAGHASATGRFDDEQLFYLMARGIPQHEARRLVVRGFFAELVQQIGVADIEERLLAKIEEELEASVA</sequence>
<dbReference type="InterPro" id="IPR055346">
    <property type="entry name" value="Fe-S_cluster_assembly_SufBD"/>
</dbReference>
<name>A0ABV1WMY9_9ACTN</name>
<dbReference type="EMBL" id="JBEPEK010000007">
    <property type="protein sequence ID" value="MER7178240.1"/>
    <property type="molecule type" value="Genomic_DNA"/>
</dbReference>
<keyword evidence="4" id="KW-1185">Reference proteome</keyword>
<dbReference type="InterPro" id="IPR037284">
    <property type="entry name" value="SUF_FeS_clus_asmbl_SufBD_sf"/>
</dbReference>
<reference evidence="3 4" key="1">
    <citation type="submission" date="2024-06" db="EMBL/GenBank/DDBJ databases">
        <title>The Natural Products Discovery Center: Release of the First 8490 Sequenced Strains for Exploring Actinobacteria Biosynthetic Diversity.</title>
        <authorList>
            <person name="Kalkreuter E."/>
            <person name="Kautsar S.A."/>
            <person name="Yang D."/>
            <person name="Bader C.D."/>
            <person name="Teijaro C.N."/>
            <person name="Fluegel L."/>
            <person name="Davis C.M."/>
            <person name="Simpson J.R."/>
            <person name="Lauterbach L."/>
            <person name="Steele A.D."/>
            <person name="Gui C."/>
            <person name="Meng S."/>
            <person name="Li G."/>
            <person name="Viehrig K."/>
            <person name="Ye F."/>
            <person name="Su P."/>
            <person name="Kiefer A.F."/>
            <person name="Nichols A."/>
            <person name="Cepeda A.J."/>
            <person name="Yan W."/>
            <person name="Fan B."/>
            <person name="Jiang Y."/>
            <person name="Adhikari A."/>
            <person name="Zheng C.-J."/>
            <person name="Schuster L."/>
            <person name="Cowan T.M."/>
            <person name="Smanski M.J."/>
            <person name="Chevrette M.G."/>
            <person name="De Carvalho L.P.S."/>
            <person name="Shen B."/>
        </authorList>
    </citation>
    <scope>NUCLEOTIDE SEQUENCE [LARGE SCALE GENOMIC DNA]</scope>
    <source>
        <strain evidence="3 4">NPDC000234</strain>
    </source>
</reference>
<gene>
    <name evidence="3" type="primary">sufD</name>
    <name evidence="3" type="ORF">ABT404_01885</name>
</gene>
<evidence type="ECO:0000259" key="2">
    <source>
        <dbReference type="Pfam" id="PF01458"/>
    </source>
</evidence>
<evidence type="ECO:0000313" key="3">
    <source>
        <dbReference type="EMBL" id="MER7178240.1"/>
    </source>
</evidence>
<dbReference type="PANTHER" id="PTHR43575">
    <property type="entry name" value="PROTEIN ABCI7, CHLOROPLASTIC"/>
    <property type="match status" value="1"/>
</dbReference>
<dbReference type="InterPro" id="IPR000825">
    <property type="entry name" value="SUF_FeS_clus_asmbl_SufBD_core"/>
</dbReference>
<feature type="domain" description="SUF system FeS cluster assembly SufBD core" evidence="2">
    <location>
        <begin position="137"/>
        <end position="364"/>
    </location>
</feature>
<evidence type="ECO:0000256" key="1">
    <source>
        <dbReference type="ARBA" id="ARBA00043967"/>
    </source>
</evidence>
<comment type="caution">
    <text evidence="3">The sequence shown here is derived from an EMBL/GenBank/DDBJ whole genome shotgun (WGS) entry which is preliminary data.</text>
</comment>
<dbReference type="SUPFAM" id="SSF101960">
    <property type="entry name" value="Stabilizer of iron transporter SufD"/>
    <property type="match status" value="1"/>
</dbReference>
<dbReference type="Pfam" id="PF01458">
    <property type="entry name" value="SUFBD_core"/>
    <property type="match status" value="1"/>
</dbReference>
<proteinExistence type="inferred from homology"/>
<comment type="similarity">
    <text evidence="1">Belongs to the iron-sulfur cluster assembly SufBD family.</text>
</comment>
<dbReference type="PANTHER" id="PTHR43575:SF1">
    <property type="entry name" value="PROTEIN ABCI7, CHLOROPLASTIC"/>
    <property type="match status" value="1"/>
</dbReference>
<dbReference type="InterPro" id="IPR011542">
    <property type="entry name" value="SUF_FeS_clus_asmbl_SufD"/>
</dbReference>
<dbReference type="Proteomes" id="UP001474181">
    <property type="component" value="Unassembled WGS sequence"/>
</dbReference>
<protein>
    <submittedName>
        <fullName evidence="3">Fe-S cluster assembly protein SufD</fullName>
    </submittedName>
</protein>
<organism evidence="3 4">
    <name type="scientific">Streptomyces hyaluromycini</name>
    <dbReference type="NCBI Taxonomy" id="1377993"/>
    <lineage>
        <taxon>Bacteria</taxon>
        <taxon>Bacillati</taxon>
        <taxon>Actinomycetota</taxon>
        <taxon>Actinomycetes</taxon>
        <taxon>Kitasatosporales</taxon>
        <taxon>Streptomycetaceae</taxon>
        <taxon>Streptomyces</taxon>
    </lineage>
</organism>
<evidence type="ECO:0000313" key="4">
    <source>
        <dbReference type="Proteomes" id="UP001474181"/>
    </source>
</evidence>
<dbReference type="RefSeq" id="WP_350776414.1">
    <property type="nucleotide sequence ID" value="NZ_JBEPEK010000007.1"/>
</dbReference>